<dbReference type="InterPro" id="IPR029044">
    <property type="entry name" value="Nucleotide-diphossugar_trans"/>
</dbReference>
<dbReference type="Proteomes" id="UP000474104">
    <property type="component" value="Unassembled WGS sequence"/>
</dbReference>
<sequence length="287" mass="33940">MQKIIAIITVYYPHSENVENIASIASQADMTFVVDNSKQDNSNMFTGMNIIYHSMGYNSGIAKAFNYYLKNSNYRFNLDDYIIFFDQDSKISDKHIRKLVKIYEFTKRKYSNLGCIGPIYYNTSNNTYETPHIKRRLNKYCYSVTDLITSSMLCEYGKLKSVGYWNEDLFLDGADWDLCWRLKKGGMLCCLTDYVSYRHSVGIGEKKILGISMRKNNLNRSYYRTRDSLYLLHREYTPLRIRIRLLIDASFINFFRIIFLDNRRERCCLMIKGYKDYNSKITGELRI</sequence>
<dbReference type="AlphaFoldDB" id="A0A9X5C7U0"/>
<dbReference type="OrthoDB" id="9771846at2"/>
<comment type="caution">
    <text evidence="2">The sequence shown here is derived from an EMBL/GenBank/DDBJ whole genome shotgun (WGS) entry which is preliminary data.</text>
</comment>
<dbReference type="SUPFAM" id="SSF53448">
    <property type="entry name" value="Nucleotide-diphospho-sugar transferases"/>
    <property type="match status" value="1"/>
</dbReference>
<dbReference type="EMBL" id="VIRB01000074">
    <property type="protein sequence ID" value="NDO69422.1"/>
    <property type="molecule type" value="Genomic_DNA"/>
</dbReference>
<dbReference type="Pfam" id="PF00535">
    <property type="entry name" value="Glycos_transf_2"/>
    <property type="match status" value="1"/>
</dbReference>
<evidence type="ECO:0000313" key="2">
    <source>
        <dbReference type="EMBL" id="NDO69422.1"/>
    </source>
</evidence>
<protein>
    <submittedName>
        <fullName evidence="2">Glycosyltransferase</fullName>
    </submittedName>
</protein>
<gene>
    <name evidence="2" type="ORF">FMM80_12340</name>
</gene>
<evidence type="ECO:0000259" key="1">
    <source>
        <dbReference type="Pfam" id="PF00535"/>
    </source>
</evidence>
<organism evidence="2 3">
    <name type="scientific">Schaedlerella arabinosiphila</name>
    <dbReference type="NCBI Taxonomy" id="2044587"/>
    <lineage>
        <taxon>Bacteria</taxon>
        <taxon>Bacillati</taxon>
        <taxon>Bacillota</taxon>
        <taxon>Clostridia</taxon>
        <taxon>Lachnospirales</taxon>
        <taxon>Lachnospiraceae</taxon>
        <taxon>Schaedlerella</taxon>
    </lineage>
</organism>
<name>A0A9X5C7U0_9FIRM</name>
<dbReference type="PANTHER" id="PTHR43685">
    <property type="entry name" value="GLYCOSYLTRANSFERASE"/>
    <property type="match status" value="1"/>
</dbReference>
<dbReference type="InterPro" id="IPR001173">
    <property type="entry name" value="Glyco_trans_2-like"/>
</dbReference>
<feature type="domain" description="Glycosyltransferase 2-like" evidence="1">
    <location>
        <begin position="19"/>
        <end position="129"/>
    </location>
</feature>
<dbReference type="InterPro" id="IPR050834">
    <property type="entry name" value="Glycosyltransf_2"/>
</dbReference>
<proteinExistence type="predicted"/>
<evidence type="ECO:0000313" key="3">
    <source>
        <dbReference type="Proteomes" id="UP000474104"/>
    </source>
</evidence>
<dbReference type="Gene3D" id="3.90.550.10">
    <property type="entry name" value="Spore Coat Polysaccharide Biosynthesis Protein SpsA, Chain A"/>
    <property type="match status" value="1"/>
</dbReference>
<accession>A0A9X5C7U0</accession>
<reference evidence="2 3" key="1">
    <citation type="submission" date="2019-07" db="EMBL/GenBank/DDBJ databases">
        <title>Draft genome sequences of 15 bacterial species constituting the stable defined intestinal microbiota of the GM15 gnotobiotic mouse model.</title>
        <authorList>
            <person name="Elie C."/>
            <person name="Mathieu A."/>
            <person name="Saliou A."/>
            <person name="Darnaud M."/>
            <person name="Leulier F."/>
            <person name="Tamellini A."/>
        </authorList>
    </citation>
    <scope>NUCLEOTIDE SEQUENCE [LARGE SCALE GENOMIC DNA]</scope>
    <source>
        <strain evidence="3">ASF 502</strain>
    </source>
</reference>
<dbReference type="PANTHER" id="PTHR43685:SF2">
    <property type="entry name" value="GLYCOSYLTRANSFERASE 2-LIKE DOMAIN-CONTAINING PROTEIN"/>
    <property type="match status" value="1"/>
</dbReference>